<accession>A0A2N3X127</accession>
<dbReference type="AlphaFoldDB" id="A0A2N3X127"/>
<sequence>MEWICALLRDRETDSRAALRHYWRQVSDAAVTYGPLFFELSGHAMQGRAHAVSLRESLIQPWLEPLELIFQRRGSDGAQAAVQARISLAVARGLLLDLLLSGDRAGVDAAMGHLIDTELGAR</sequence>
<evidence type="ECO:0000313" key="1">
    <source>
        <dbReference type="EMBL" id="PKV99817.1"/>
    </source>
</evidence>
<proteinExistence type="predicted"/>
<name>A0A2N3X127_9PSEU</name>
<reference evidence="1 2" key="1">
    <citation type="submission" date="2017-12" db="EMBL/GenBank/DDBJ databases">
        <title>Sequencing the genomes of 1000 Actinobacteria strains.</title>
        <authorList>
            <person name="Klenk H.-P."/>
        </authorList>
    </citation>
    <scope>NUCLEOTIDE SEQUENCE [LARGE SCALE GENOMIC DNA]</scope>
    <source>
        <strain evidence="1 2">DSM 45165</strain>
    </source>
</reference>
<dbReference type="EMBL" id="PJMY01000002">
    <property type="protein sequence ID" value="PKV99817.1"/>
    <property type="molecule type" value="Genomic_DNA"/>
</dbReference>
<keyword evidence="2" id="KW-1185">Reference proteome</keyword>
<protein>
    <recommendedName>
        <fullName evidence="3">TetR family transcriptional regulator</fullName>
    </recommendedName>
</protein>
<dbReference type="Proteomes" id="UP000233750">
    <property type="component" value="Unassembled WGS sequence"/>
</dbReference>
<comment type="caution">
    <text evidence="1">The sequence shown here is derived from an EMBL/GenBank/DDBJ whole genome shotgun (WGS) entry which is preliminary data.</text>
</comment>
<evidence type="ECO:0000313" key="2">
    <source>
        <dbReference type="Proteomes" id="UP000233750"/>
    </source>
</evidence>
<organism evidence="1 2">
    <name type="scientific">Amycolatopsis echigonensis</name>
    <dbReference type="NCBI Taxonomy" id="2576905"/>
    <lineage>
        <taxon>Bacteria</taxon>
        <taxon>Bacillati</taxon>
        <taxon>Actinomycetota</taxon>
        <taxon>Actinomycetes</taxon>
        <taxon>Pseudonocardiales</taxon>
        <taxon>Pseudonocardiaceae</taxon>
        <taxon>Amycolatopsis</taxon>
    </lineage>
</organism>
<gene>
    <name evidence="1" type="ORF">ATK30_0805</name>
</gene>
<evidence type="ECO:0008006" key="3">
    <source>
        <dbReference type="Google" id="ProtNLM"/>
    </source>
</evidence>